<gene>
    <name evidence="1" type="ORF">G0E04_12965</name>
    <name evidence="2" type="ORF">G9X10_002484</name>
</gene>
<accession>A0A702W4T7</accession>
<reference evidence="1" key="1">
    <citation type="journal article" date="2018" name="Genome Biol.">
        <title>SKESA: strategic k-mer extension for scrupulous assemblies.</title>
        <authorList>
            <person name="Souvorov A."/>
            <person name="Agarwala R."/>
            <person name="Lipman D.J."/>
        </authorList>
    </citation>
    <scope>NUCLEOTIDE SEQUENCE</scope>
    <source>
        <strain evidence="1">Salmonella enterica</strain>
    </source>
</reference>
<protein>
    <submittedName>
        <fullName evidence="1">Uncharacterized protein</fullName>
    </submittedName>
</protein>
<dbReference type="AlphaFoldDB" id="A0A702W4T7"/>
<proteinExistence type="predicted"/>
<organism evidence="1">
    <name type="scientific">Salmonella enterica subsp. enterica serovar Napoli</name>
    <dbReference type="NCBI Taxonomy" id="1151001"/>
    <lineage>
        <taxon>Bacteria</taxon>
        <taxon>Pseudomonadati</taxon>
        <taxon>Pseudomonadota</taxon>
        <taxon>Gammaproteobacteria</taxon>
        <taxon>Enterobacterales</taxon>
        <taxon>Enterobacteriaceae</taxon>
        <taxon>Salmonella</taxon>
    </lineage>
</organism>
<evidence type="ECO:0000313" key="1">
    <source>
        <dbReference type="EMBL" id="HAC7044976.1"/>
    </source>
</evidence>
<evidence type="ECO:0000313" key="2">
    <source>
        <dbReference type="EMBL" id="HAF7194080.1"/>
    </source>
</evidence>
<comment type="caution">
    <text evidence="1">The sequence shown here is derived from an EMBL/GenBank/DDBJ whole genome shotgun (WGS) entry which is preliminary data.</text>
</comment>
<dbReference type="EMBL" id="DAAMKB010000033">
    <property type="protein sequence ID" value="HAC7044976.1"/>
    <property type="molecule type" value="Genomic_DNA"/>
</dbReference>
<reference evidence="1" key="2">
    <citation type="submission" date="2018-07" db="EMBL/GenBank/DDBJ databases">
        <authorList>
            <consortium name="NCBI Pathogen Detection Project"/>
        </authorList>
    </citation>
    <scope>NUCLEOTIDE SEQUENCE</scope>
    <source>
        <strain evidence="1">Salmonella enterica</strain>
    </source>
</reference>
<dbReference type="EMBL" id="DAAWBQ010000033">
    <property type="protein sequence ID" value="HAF7194080.1"/>
    <property type="molecule type" value="Genomic_DNA"/>
</dbReference>
<name>A0A702W4T7_SALET</name>
<sequence length="76" mass="8428">MNQVQLNIQGHLELIDERLAQVEALVSSVHRTISSYEASLYMQEAAKLLIVARELTQEARGCSLSLSEQLNDKGGE</sequence>